<dbReference type="PIRSF" id="PIRSF002825">
    <property type="entry name" value="CfbpA"/>
    <property type="match status" value="1"/>
</dbReference>
<keyword evidence="4" id="KW-1185">Reference proteome</keyword>
<dbReference type="KEGG" id="sbr:SY1_24170"/>
<dbReference type="InterPro" id="IPR026045">
    <property type="entry name" value="Ferric-bd"/>
</dbReference>
<dbReference type="GO" id="GO:0030976">
    <property type="term" value="F:thiamine pyrophosphate binding"/>
    <property type="evidence" value="ECO:0007669"/>
    <property type="project" value="TreeGrafter"/>
</dbReference>
<dbReference type="SUPFAM" id="SSF53850">
    <property type="entry name" value="Periplasmic binding protein-like II"/>
    <property type="match status" value="1"/>
</dbReference>
<dbReference type="GO" id="GO:0015888">
    <property type="term" value="P:thiamine transport"/>
    <property type="evidence" value="ECO:0007669"/>
    <property type="project" value="TreeGrafter"/>
</dbReference>
<dbReference type="Gene3D" id="3.40.190.10">
    <property type="entry name" value="Periplasmic binding protein-like II"/>
    <property type="match status" value="2"/>
</dbReference>
<keyword evidence="1 2" id="KW-0732">Signal</keyword>
<dbReference type="PANTHER" id="PTHR30006">
    <property type="entry name" value="THIAMINE-BINDING PERIPLASMIC PROTEIN-RELATED"/>
    <property type="match status" value="1"/>
</dbReference>
<dbReference type="CDD" id="cd13544">
    <property type="entry name" value="PBP2_Fbp_like_1"/>
    <property type="match status" value="1"/>
</dbReference>
<gene>
    <name evidence="3" type="ORF">SY1_24170</name>
</gene>
<dbReference type="Proteomes" id="UP000008957">
    <property type="component" value="Chromosome"/>
</dbReference>
<reference evidence="3 4" key="2">
    <citation type="submission" date="2010-03" db="EMBL/GenBank/DDBJ databases">
        <authorList>
            <person name="Pajon A."/>
        </authorList>
    </citation>
    <scope>NUCLEOTIDE SEQUENCE [LARGE SCALE GENOMIC DNA]</scope>
    <source>
        <strain evidence="3 4">SGP1</strain>
    </source>
</reference>
<evidence type="ECO:0000256" key="2">
    <source>
        <dbReference type="SAM" id="SignalP"/>
    </source>
</evidence>
<feature type="signal peptide" evidence="2">
    <location>
        <begin position="1"/>
        <end position="24"/>
    </location>
</feature>
<reference evidence="4" key="1">
    <citation type="submission" date="2010-03" db="EMBL/GenBank/DDBJ databases">
        <title>The genome sequence of Synergistetes sp. SGP1.</title>
        <authorList>
            <consortium name="metaHIT consortium -- http://www.metahit.eu/"/>
            <person name="Pajon A."/>
            <person name="Turner K."/>
            <person name="Parkhill J."/>
            <person name="Wade W."/>
            <person name="Vartoukian S."/>
        </authorList>
    </citation>
    <scope>NUCLEOTIDE SEQUENCE [LARGE SCALE GENOMIC DNA]</scope>
    <source>
        <strain evidence="4">SGP1</strain>
    </source>
</reference>
<dbReference type="RefSeq" id="WP_015557192.1">
    <property type="nucleotide sequence ID" value="NC_021038.1"/>
</dbReference>
<dbReference type="Pfam" id="PF13343">
    <property type="entry name" value="SBP_bac_6"/>
    <property type="match status" value="1"/>
</dbReference>
<dbReference type="AlphaFoldDB" id="A0AB94IZ10"/>
<proteinExistence type="predicted"/>
<dbReference type="PANTHER" id="PTHR30006:SF2">
    <property type="entry name" value="ABC TRANSPORTER SUBSTRATE-BINDING PROTEIN"/>
    <property type="match status" value="1"/>
</dbReference>
<organism evidence="3 4">
    <name type="scientific">Fretibacterium fastidiosum</name>
    <dbReference type="NCBI Taxonomy" id="651822"/>
    <lineage>
        <taxon>Bacteria</taxon>
        <taxon>Thermotogati</taxon>
        <taxon>Synergistota</taxon>
        <taxon>Synergistia</taxon>
        <taxon>Synergistales</taxon>
        <taxon>Aminobacteriaceae</taxon>
        <taxon>Fretibacterium</taxon>
    </lineage>
</organism>
<dbReference type="GO" id="GO:0030975">
    <property type="term" value="F:thiamine binding"/>
    <property type="evidence" value="ECO:0007669"/>
    <property type="project" value="TreeGrafter"/>
</dbReference>
<protein>
    <submittedName>
        <fullName evidence="3">ABC-type Fe3+ transport system, periplasmic component</fullName>
    </submittedName>
</protein>
<dbReference type="GO" id="GO:0030288">
    <property type="term" value="C:outer membrane-bounded periplasmic space"/>
    <property type="evidence" value="ECO:0007669"/>
    <property type="project" value="TreeGrafter"/>
</dbReference>
<name>A0AB94IZ10_9BACT</name>
<feature type="chain" id="PRO_5044490893" evidence="2">
    <location>
        <begin position="25"/>
        <end position="337"/>
    </location>
</feature>
<sequence length="337" mass="36946">MRSGKCAFFLACAMLAVVAGGAWAAEAVNAYTTMEEPLAKALFDAFEAESGIKVQWVRLSGGEAVARIEAEKANPQASIWVGGVGTQHIEAKLRGLTAPYRSRVADSIPADYRDPENYWTGLYVGPIAFCMNTERAKELKLDMPKTWMDLLKPEYAKSVRMAHPATSGTAYNMLTTLIRIYDGDEDKAFDYFKKLSASVEQFTRSGSAPGKSCAIGEIPIAIGYLHDQVKLQKEGAPIEIVIPSDGTGAETASMSILKGGPDALNAKKLYDWILGQKAMDVIASWYVIPLSSLATPSETGFSLDKMKMLKDDQWDAANKERLIERWNREIAMAPEKK</sequence>
<evidence type="ECO:0000313" key="4">
    <source>
        <dbReference type="Proteomes" id="UP000008957"/>
    </source>
</evidence>
<evidence type="ECO:0000313" key="3">
    <source>
        <dbReference type="EMBL" id="CBL29046.1"/>
    </source>
</evidence>
<accession>A0AB94IZ10</accession>
<evidence type="ECO:0000256" key="1">
    <source>
        <dbReference type="ARBA" id="ARBA00022729"/>
    </source>
</evidence>
<dbReference type="EMBL" id="FP929056">
    <property type="protein sequence ID" value="CBL29046.1"/>
    <property type="molecule type" value="Genomic_DNA"/>
</dbReference>